<protein>
    <recommendedName>
        <fullName evidence="1">Glutathione S-transferase kappa</fullName>
        <ecNumber evidence="1">2.5.1.18</ecNumber>
    </recommendedName>
</protein>
<keyword evidence="1" id="KW-0808">Transferase</keyword>
<feature type="domain" description="DSBA-like thioredoxin" evidence="2">
    <location>
        <begin position="6"/>
        <end position="228"/>
    </location>
</feature>
<comment type="similarity">
    <text evidence="1">Belongs to the GST superfamily. Kappa family.</text>
</comment>
<dbReference type="Proteomes" id="UP001172684">
    <property type="component" value="Unassembled WGS sequence"/>
</dbReference>
<comment type="caution">
    <text evidence="3">The sequence shown here is derived from an EMBL/GenBank/DDBJ whole genome shotgun (WGS) entry which is preliminary data.</text>
</comment>
<evidence type="ECO:0000259" key="2">
    <source>
        <dbReference type="Pfam" id="PF01323"/>
    </source>
</evidence>
<dbReference type="InterPro" id="IPR051924">
    <property type="entry name" value="GST_Kappa/NadH"/>
</dbReference>
<dbReference type="Pfam" id="PF01323">
    <property type="entry name" value="DSBA"/>
    <property type="match status" value="1"/>
</dbReference>
<dbReference type="PANTHER" id="PTHR42943:SF2">
    <property type="entry name" value="GLUTATHIONE S-TRANSFERASE KAPPA 1"/>
    <property type="match status" value="1"/>
</dbReference>
<dbReference type="InterPro" id="IPR036249">
    <property type="entry name" value="Thioredoxin-like_sf"/>
</dbReference>
<organism evidence="3 4">
    <name type="scientific">Coniosporium apollinis</name>
    <dbReference type="NCBI Taxonomy" id="61459"/>
    <lineage>
        <taxon>Eukaryota</taxon>
        <taxon>Fungi</taxon>
        <taxon>Dikarya</taxon>
        <taxon>Ascomycota</taxon>
        <taxon>Pezizomycotina</taxon>
        <taxon>Dothideomycetes</taxon>
        <taxon>Dothideomycetes incertae sedis</taxon>
        <taxon>Coniosporium</taxon>
    </lineage>
</organism>
<comment type="catalytic activity">
    <reaction evidence="1">
        <text>RX + glutathione = an S-substituted glutathione + a halide anion + H(+)</text>
        <dbReference type="Rhea" id="RHEA:16437"/>
        <dbReference type="ChEBI" id="CHEBI:15378"/>
        <dbReference type="ChEBI" id="CHEBI:16042"/>
        <dbReference type="ChEBI" id="CHEBI:17792"/>
        <dbReference type="ChEBI" id="CHEBI:57925"/>
        <dbReference type="ChEBI" id="CHEBI:90779"/>
        <dbReference type="EC" id="2.5.1.18"/>
    </reaction>
</comment>
<dbReference type="SUPFAM" id="SSF52833">
    <property type="entry name" value="Thioredoxin-like"/>
    <property type="match status" value="1"/>
</dbReference>
<evidence type="ECO:0000313" key="3">
    <source>
        <dbReference type="EMBL" id="KAJ9668892.1"/>
    </source>
</evidence>
<reference evidence="3" key="1">
    <citation type="submission" date="2022-10" db="EMBL/GenBank/DDBJ databases">
        <title>Culturing micro-colonial fungi from biological soil crusts in the Mojave desert and describing Neophaeococcomyces mojavensis, and introducing the new genera and species Taxawa tesnikishii.</title>
        <authorList>
            <person name="Kurbessoian T."/>
            <person name="Stajich J.E."/>
        </authorList>
    </citation>
    <scope>NUCLEOTIDE SEQUENCE</scope>
    <source>
        <strain evidence="3">TK_1</strain>
    </source>
</reference>
<gene>
    <name evidence="3" type="ORF">H2201_001138</name>
</gene>
<dbReference type="InterPro" id="IPR001853">
    <property type="entry name" value="DSBA-like_thioredoxin_dom"/>
</dbReference>
<dbReference type="EC" id="2.5.1.18" evidence="1"/>
<dbReference type="PANTHER" id="PTHR42943">
    <property type="entry name" value="GLUTATHIONE S-TRANSFERASE KAPPA"/>
    <property type="match status" value="1"/>
</dbReference>
<sequence length="242" mass="26796">MAKPKITFYVDIVSPFAYLAFYALNNFPVFAPCEITYVPIFLGGVMKACGNTPPLRIKMPMYATPKLTKVPPDKDTWVGRERNRWATKFNIPIMEGMPEGFPPNTVTVMLSFRIPSPMRALSLIAAHHPTHLQSSIAACYDAFWVQGKAIQDPAILTAALASALGQSQAQELMKEVGSQEARNLLSENTDEALREGAFGLPWIVATNPAGEKEAFWGFDHLAQVVDHLGLERPREGPWRALL</sequence>
<dbReference type="Gene3D" id="3.40.30.10">
    <property type="entry name" value="Glutaredoxin"/>
    <property type="match status" value="1"/>
</dbReference>
<name>A0ABQ9P3D7_9PEZI</name>
<keyword evidence="4" id="KW-1185">Reference proteome</keyword>
<accession>A0ABQ9P3D7</accession>
<evidence type="ECO:0000313" key="4">
    <source>
        <dbReference type="Proteomes" id="UP001172684"/>
    </source>
</evidence>
<proteinExistence type="inferred from homology"/>
<evidence type="ECO:0000256" key="1">
    <source>
        <dbReference type="PIRNR" id="PIRNR006386"/>
    </source>
</evidence>
<dbReference type="PIRSF" id="PIRSF006386">
    <property type="entry name" value="HCCAis_GSTk"/>
    <property type="match status" value="1"/>
</dbReference>
<dbReference type="InterPro" id="IPR014440">
    <property type="entry name" value="HCCAis_GSTk"/>
</dbReference>
<dbReference type="EMBL" id="JAPDRL010000005">
    <property type="protein sequence ID" value="KAJ9668892.1"/>
    <property type="molecule type" value="Genomic_DNA"/>
</dbReference>